<sequence>MASLKIFLNPKTWLKSAGASMEKLSDDPFDDPDIRSMNLRQLADLPFPGIYDKARREKMPLAKCA</sequence>
<evidence type="ECO:0000313" key="2">
    <source>
        <dbReference type="Proteomes" id="UP001496627"/>
    </source>
</evidence>
<reference evidence="1 2" key="1">
    <citation type="submission" date="2024-05" db="EMBL/GenBank/DDBJ databases">
        <title>Neorhizobium sp. Rsf11, a plant growth promoting and heavy metal resistant PAH-degrader.</title>
        <authorList>
            <person name="Golubev S.N."/>
            <person name="Muratova A.Y."/>
            <person name="Markelova M.I."/>
        </authorList>
    </citation>
    <scope>NUCLEOTIDE SEQUENCE [LARGE SCALE GENOMIC DNA]</scope>
    <source>
        <strain evidence="1 2">Rsf11</strain>
    </source>
</reference>
<comment type="caution">
    <text evidence="1">The sequence shown here is derived from an EMBL/GenBank/DDBJ whole genome shotgun (WGS) entry which is preliminary data.</text>
</comment>
<keyword evidence="2" id="KW-1185">Reference proteome</keyword>
<name>A0ABV0LUN5_9HYPH</name>
<dbReference type="EMBL" id="JBEAAL010000001">
    <property type="protein sequence ID" value="MEQ1403317.1"/>
    <property type="molecule type" value="Genomic_DNA"/>
</dbReference>
<evidence type="ECO:0000313" key="1">
    <source>
        <dbReference type="EMBL" id="MEQ1403317.1"/>
    </source>
</evidence>
<accession>A0ABV0LUN5</accession>
<proteinExistence type="predicted"/>
<gene>
    <name evidence="1" type="ORF">ABK249_00095</name>
</gene>
<organism evidence="1 2">
    <name type="scientific">Neorhizobium phenanthreniclasticum</name>
    <dbReference type="NCBI Taxonomy" id="3157917"/>
    <lineage>
        <taxon>Bacteria</taxon>
        <taxon>Pseudomonadati</taxon>
        <taxon>Pseudomonadota</taxon>
        <taxon>Alphaproteobacteria</taxon>
        <taxon>Hyphomicrobiales</taxon>
        <taxon>Rhizobiaceae</taxon>
        <taxon>Rhizobium/Agrobacterium group</taxon>
        <taxon>Neorhizobium</taxon>
    </lineage>
</organism>
<protein>
    <submittedName>
        <fullName evidence="1">Uncharacterized protein</fullName>
    </submittedName>
</protein>
<dbReference type="Proteomes" id="UP001496627">
    <property type="component" value="Unassembled WGS sequence"/>
</dbReference>
<dbReference type="RefSeq" id="WP_348861894.1">
    <property type="nucleotide sequence ID" value="NZ_JBEAAL010000001.1"/>
</dbReference>